<dbReference type="Proteomes" id="UP000250043">
    <property type="component" value="Unassembled WGS sequence"/>
</dbReference>
<protein>
    <submittedName>
        <fullName evidence="1">Uncharacterized protein</fullName>
    </submittedName>
</protein>
<evidence type="ECO:0000313" key="1">
    <source>
        <dbReference type="EMBL" id="OCH92382.1"/>
    </source>
</evidence>
<sequence>MAILSPVSLTCLKKRSFVSSVNSAHARRCFGFQSRRKQIPPLLPIPNGMPSGMLEWAGKVQCMSTSRAPFSTSSPMSVGAWNPMDGINPETPVRDVNQMPPFEALDFMGLRLENCVSRKRRKILLGDPPEAERCIMTAVDNLTLLAIFTHVLSENEMGQDLLDGASNFAIQAQPVLISHAKVTHNLLSRAAAELKDGPASPESVIVEAAVGSFAKDARRATQHDNHEIDWHEFLQPFLTHCQIYAADLRRLVLPEEAGVVGAVLKATVVAPDGEEWEDVLVCHATKK</sequence>
<accession>A0A8E2DM74</accession>
<organism evidence="1 2">
    <name type="scientific">Obba rivulosa</name>
    <dbReference type="NCBI Taxonomy" id="1052685"/>
    <lineage>
        <taxon>Eukaryota</taxon>
        <taxon>Fungi</taxon>
        <taxon>Dikarya</taxon>
        <taxon>Basidiomycota</taxon>
        <taxon>Agaricomycotina</taxon>
        <taxon>Agaricomycetes</taxon>
        <taxon>Polyporales</taxon>
        <taxon>Gelatoporiaceae</taxon>
        <taxon>Obba</taxon>
    </lineage>
</organism>
<name>A0A8E2DM74_9APHY</name>
<dbReference type="AlphaFoldDB" id="A0A8E2DM74"/>
<proteinExistence type="predicted"/>
<dbReference type="EMBL" id="KV722370">
    <property type="protein sequence ID" value="OCH92382.1"/>
    <property type="molecule type" value="Genomic_DNA"/>
</dbReference>
<evidence type="ECO:0000313" key="2">
    <source>
        <dbReference type="Proteomes" id="UP000250043"/>
    </source>
</evidence>
<gene>
    <name evidence="1" type="ORF">OBBRIDRAFT_791370</name>
</gene>
<reference evidence="1 2" key="1">
    <citation type="submission" date="2016-07" db="EMBL/GenBank/DDBJ databases">
        <title>Draft genome of the white-rot fungus Obba rivulosa 3A-2.</title>
        <authorList>
            <consortium name="DOE Joint Genome Institute"/>
            <person name="Miettinen O."/>
            <person name="Riley R."/>
            <person name="Acob R."/>
            <person name="Barry K."/>
            <person name="Cullen D."/>
            <person name="De Vries R."/>
            <person name="Hainaut M."/>
            <person name="Hatakka A."/>
            <person name="Henrissat B."/>
            <person name="Hilden K."/>
            <person name="Kuo R."/>
            <person name="Labutti K."/>
            <person name="Lipzen A."/>
            <person name="Makela M.R."/>
            <person name="Sandor L."/>
            <person name="Spatafora J.W."/>
            <person name="Grigoriev I.V."/>
            <person name="Hibbett D.S."/>
        </authorList>
    </citation>
    <scope>NUCLEOTIDE SEQUENCE [LARGE SCALE GENOMIC DNA]</scope>
    <source>
        <strain evidence="1 2">3A-2</strain>
    </source>
</reference>
<keyword evidence="2" id="KW-1185">Reference proteome</keyword>